<keyword evidence="3 8" id="KW-0812">Transmembrane</keyword>
<feature type="non-terminal residue" evidence="9">
    <location>
        <position position="1"/>
    </location>
</feature>
<dbReference type="GO" id="GO:0015267">
    <property type="term" value="F:channel activity"/>
    <property type="evidence" value="ECO:0007669"/>
    <property type="project" value="TreeGrafter"/>
</dbReference>
<evidence type="ECO:0000256" key="1">
    <source>
        <dbReference type="ARBA" id="ARBA00004141"/>
    </source>
</evidence>
<accession>A0A7L2AL11</accession>
<dbReference type="InterPro" id="IPR007248">
    <property type="entry name" value="Mpv17_PMP22"/>
</dbReference>
<dbReference type="AlphaFoldDB" id="A0A7L2AL11"/>
<evidence type="ECO:0000256" key="8">
    <source>
        <dbReference type="RuleBase" id="RU363053"/>
    </source>
</evidence>
<evidence type="ECO:0000256" key="6">
    <source>
        <dbReference type="ARBA" id="ARBA00049743"/>
    </source>
</evidence>
<dbReference type="GO" id="GO:0005739">
    <property type="term" value="C:mitochondrion"/>
    <property type="evidence" value="ECO:0007669"/>
    <property type="project" value="TreeGrafter"/>
</dbReference>
<feature type="non-terminal residue" evidence="9">
    <location>
        <position position="115"/>
    </location>
</feature>
<feature type="transmembrane region" description="Helical" evidence="8">
    <location>
        <begin position="29"/>
        <end position="48"/>
    </location>
</feature>
<evidence type="ECO:0000313" key="9">
    <source>
        <dbReference type="EMBL" id="NXP47783.1"/>
    </source>
</evidence>
<gene>
    <name evidence="9" type="primary">Mpv17</name>
    <name evidence="9" type="ORF">HELFUL_R02837</name>
</gene>
<organism evidence="9 10">
    <name type="scientific">Heliornis fulica</name>
    <name type="common">sungrebe</name>
    <dbReference type="NCBI Taxonomy" id="54369"/>
    <lineage>
        <taxon>Eukaryota</taxon>
        <taxon>Metazoa</taxon>
        <taxon>Chordata</taxon>
        <taxon>Craniata</taxon>
        <taxon>Vertebrata</taxon>
        <taxon>Euteleostomi</taxon>
        <taxon>Archelosauria</taxon>
        <taxon>Archosauria</taxon>
        <taxon>Dinosauria</taxon>
        <taxon>Saurischia</taxon>
        <taxon>Theropoda</taxon>
        <taxon>Coelurosauria</taxon>
        <taxon>Aves</taxon>
        <taxon>Neognathae</taxon>
        <taxon>Neoaves</taxon>
        <taxon>Gruiformes</taxon>
        <taxon>Heliornithidae</taxon>
        <taxon>Heliornis</taxon>
    </lineage>
</organism>
<keyword evidence="5 8" id="KW-0472">Membrane</keyword>
<keyword evidence="4 8" id="KW-1133">Transmembrane helix</keyword>
<evidence type="ECO:0000256" key="2">
    <source>
        <dbReference type="ARBA" id="ARBA00006824"/>
    </source>
</evidence>
<comment type="subcellular location">
    <subcellularLocation>
        <location evidence="1">Membrane</location>
        <topology evidence="1">Multi-pass membrane protein</topology>
    </subcellularLocation>
</comment>
<evidence type="ECO:0000256" key="5">
    <source>
        <dbReference type="ARBA" id="ARBA00023136"/>
    </source>
</evidence>
<comment type="similarity">
    <text evidence="2 8">Belongs to the peroxisomal membrane protein PXMP2/4 family.</text>
</comment>
<dbReference type="PANTHER" id="PTHR11266">
    <property type="entry name" value="PEROXISOMAL MEMBRANE PROTEIN 2, PXMP2 MPV17"/>
    <property type="match status" value="1"/>
</dbReference>
<dbReference type="PANTHER" id="PTHR11266:SF17">
    <property type="entry name" value="PROTEIN MPV17"/>
    <property type="match status" value="1"/>
</dbReference>
<evidence type="ECO:0000313" key="10">
    <source>
        <dbReference type="Proteomes" id="UP000590868"/>
    </source>
</evidence>
<evidence type="ECO:0000256" key="7">
    <source>
        <dbReference type="ARBA" id="ARBA00049801"/>
    </source>
</evidence>
<sequence>AGALMGVGDVVAQQLVERRGLRQHQGSRTARMAAIGLCFVGPVVGGWYRVLDRLVPGATKVAAMKKMLLDQGAFAPCFLGCFLAVSGALSGLALRDNCARIRQDYVDTLMTNYCV</sequence>
<dbReference type="Proteomes" id="UP000590868">
    <property type="component" value="Unassembled WGS sequence"/>
</dbReference>
<evidence type="ECO:0000256" key="3">
    <source>
        <dbReference type="ARBA" id="ARBA00022692"/>
    </source>
</evidence>
<protein>
    <recommendedName>
        <fullName evidence="6">Mitochondrial inner membrane protein Mpv17</fullName>
    </recommendedName>
    <alternativeName>
        <fullName evidence="7">Protein Mpv17</fullName>
    </alternativeName>
</protein>
<comment type="caution">
    <text evidence="9">The sequence shown here is derived from an EMBL/GenBank/DDBJ whole genome shotgun (WGS) entry which is preliminary data.</text>
</comment>
<feature type="transmembrane region" description="Helical" evidence="8">
    <location>
        <begin position="73"/>
        <end position="94"/>
    </location>
</feature>
<dbReference type="EMBL" id="VXBZ01004405">
    <property type="protein sequence ID" value="NXP47783.1"/>
    <property type="molecule type" value="Genomic_DNA"/>
</dbReference>
<dbReference type="OrthoDB" id="430207at2759"/>
<reference evidence="9 10" key="1">
    <citation type="submission" date="2019-09" db="EMBL/GenBank/DDBJ databases">
        <title>Bird 10,000 Genomes (B10K) Project - Family phase.</title>
        <authorList>
            <person name="Zhang G."/>
        </authorList>
    </citation>
    <scope>NUCLEOTIDE SEQUENCE [LARGE SCALE GENOMIC DNA]</scope>
    <source>
        <strain evidence="9">B10K-DU-001-55</strain>
        <tissue evidence="9">Muscle</tissue>
    </source>
</reference>
<dbReference type="GO" id="GO:1901858">
    <property type="term" value="P:regulation of mitochondrial DNA metabolic process"/>
    <property type="evidence" value="ECO:0007669"/>
    <property type="project" value="TreeGrafter"/>
</dbReference>
<evidence type="ECO:0000256" key="4">
    <source>
        <dbReference type="ARBA" id="ARBA00022989"/>
    </source>
</evidence>
<name>A0A7L2AL11_9GRUI</name>
<dbReference type="GO" id="GO:0016020">
    <property type="term" value="C:membrane"/>
    <property type="evidence" value="ECO:0007669"/>
    <property type="project" value="UniProtKB-SubCell"/>
</dbReference>
<keyword evidence="10" id="KW-1185">Reference proteome</keyword>
<proteinExistence type="inferred from homology"/>